<gene>
    <name evidence="2" type="ORF">H9982_00925</name>
</gene>
<proteinExistence type="predicted"/>
<dbReference type="PROSITE" id="PS51257">
    <property type="entry name" value="PROKAR_LIPOPROTEIN"/>
    <property type="match status" value="1"/>
</dbReference>
<reference evidence="2" key="2">
    <citation type="submission" date="2021-04" db="EMBL/GenBank/DDBJ databases">
        <authorList>
            <person name="Gilroy R."/>
        </authorList>
    </citation>
    <scope>NUCLEOTIDE SEQUENCE</scope>
    <source>
        <strain evidence="2">ChiHjej12B11-16260</strain>
    </source>
</reference>
<dbReference type="EMBL" id="DXFB01000023">
    <property type="protein sequence ID" value="HIX44760.1"/>
    <property type="molecule type" value="Genomic_DNA"/>
</dbReference>
<dbReference type="Proteomes" id="UP000824246">
    <property type="component" value="Unassembled WGS sequence"/>
</dbReference>
<accession>A0A9D1VQL3</accession>
<sequence>MRLPALCVLLLIAFACHAQRTAVVEAEYTYYAPTNVTIEQAKQTALQRAMTEAIAARFGTLVQQVSTTKVTNTDGSSSVDYSALGSSDVRGEWIRTIGEPLFDIDYQDHQLIIKVKVKGEAREITYLKPQFATRLLRNGTQDHHESEEFRDGDYLFMSVISPIEGYIAIFCKDDSIRCLLPAIDTTDGVERIEANKRHLFFTGYGNRLQIGYNGTDEVNSVYVLFSPNPIIRPLSAQIDEGGLPVFSNDEFNQWLSEMRNHDRDLQIEVKYFYIRDL</sequence>
<evidence type="ECO:0008006" key="4">
    <source>
        <dbReference type="Google" id="ProtNLM"/>
    </source>
</evidence>
<reference evidence="2" key="1">
    <citation type="journal article" date="2021" name="PeerJ">
        <title>Extensive microbial diversity within the chicken gut microbiome revealed by metagenomics and culture.</title>
        <authorList>
            <person name="Gilroy R."/>
            <person name="Ravi A."/>
            <person name="Getino M."/>
            <person name="Pursley I."/>
            <person name="Horton D.L."/>
            <person name="Alikhan N.F."/>
            <person name="Baker D."/>
            <person name="Gharbi K."/>
            <person name="Hall N."/>
            <person name="Watson M."/>
            <person name="Adriaenssens E.M."/>
            <person name="Foster-Nyarko E."/>
            <person name="Jarju S."/>
            <person name="Secka A."/>
            <person name="Antonio M."/>
            <person name="Oren A."/>
            <person name="Chaudhuri R.R."/>
            <person name="La Ragione R."/>
            <person name="Hildebrand F."/>
            <person name="Pallen M.J."/>
        </authorList>
    </citation>
    <scope>NUCLEOTIDE SEQUENCE</scope>
    <source>
        <strain evidence="2">ChiHjej12B11-16260</strain>
    </source>
</reference>
<keyword evidence="1" id="KW-0732">Signal</keyword>
<organism evidence="2 3">
    <name type="scientific">Candidatus Barnesiella excrementipullorum</name>
    <dbReference type="NCBI Taxonomy" id="2838479"/>
    <lineage>
        <taxon>Bacteria</taxon>
        <taxon>Pseudomonadati</taxon>
        <taxon>Bacteroidota</taxon>
        <taxon>Bacteroidia</taxon>
        <taxon>Bacteroidales</taxon>
        <taxon>Barnesiellaceae</taxon>
        <taxon>Barnesiella</taxon>
    </lineage>
</organism>
<comment type="caution">
    <text evidence="2">The sequence shown here is derived from an EMBL/GenBank/DDBJ whole genome shotgun (WGS) entry which is preliminary data.</text>
</comment>
<evidence type="ECO:0000313" key="2">
    <source>
        <dbReference type="EMBL" id="HIX44760.1"/>
    </source>
</evidence>
<name>A0A9D1VQL3_9BACT</name>
<evidence type="ECO:0000256" key="1">
    <source>
        <dbReference type="SAM" id="SignalP"/>
    </source>
</evidence>
<dbReference type="AlphaFoldDB" id="A0A9D1VQL3"/>
<feature type="chain" id="PRO_5038372697" description="DUF4384 domain-containing protein" evidence="1">
    <location>
        <begin position="19"/>
        <end position="277"/>
    </location>
</feature>
<feature type="signal peptide" evidence="1">
    <location>
        <begin position="1"/>
        <end position="18"/>
    </location>
</feature>
<evidence type="ECO:0000313" key="3">
    <source>
        <dbReference type="Proteomes" id="UP000824246"/>
    </source>
</evidence>
<protein>
    <recommendedName>
        <fullName evidence="4">DUF4384 domain-containing protein</fullName>
    </recommendedName>
</protein>